<reference evidence="2 3" key="1">
    <citation type="submission" date="2020-01" db="EMBL/GenBank/DDBJ databases">
        <authorList>
            <consortium name="DOE Joint Genome Institute"/>
            <person name="Haridas S."/>
            <person name="Albert R."/>
            <person name="Binder M."/>
            <person name="Bloem J."/>
            <person name="Labutti K."/>
            <person name="Salamov A."/>
            <person name="Andreopoulos B."/>
            <person name="Baker S.E."/>
            <person name="Barry K."/>
            <person name="Bills G."/>
            <person name="Bluhm B.H."/>
            <person name="Cannon C."/>
            <person name="Castanera R."/>
            <person name="Culley D.E."/>
            <person name="Daum C."/>
            <person name="Ezra D."/>
            <person name="Gonzalez J.B."/>
            <person name="Henrissat B."/>
            <person name="Kuo A."/>
            <person name="Liang C."/>
            <person name="Lipzen A."/>
            <person name="Lutzoni F."/>
            <person name="Magnuson J."/>
            <person name="Mondo S."/>
            <person name="Nolan M."/>
            <person name="Ohm R."/>
            <person name="Pangilinan J."/>
            <person name="Park H.-J.H."/>
            <person name="Ramirez L."/>
            <person name="Alfaro M."/>
            <person name="Sun H."/>
            <person name="Tritt A."/>
            <person name="Yoshinaga Y."/>
            <person name="Zwiers L.-H.L."/>
            <person name="Turgeon B.G."/>
            <person name="Goodwin S.B."/>
            <person name="Spatafora J.W."/>
            <person name="Crous P.W."/>
            <person name="Grigoriev I.V."/>
        </authorList>
    </citation>
    <scope>NUCLEOTIDE SEQUENCE [LARGE SCALE GENOMIC DNA]</scope>
    <source>
        <strain evidence="2 3">CBS 611.86</strain>
    </source>
</reference>
<organism evidence="2 3">
    <name type="scientific">Massariosphaeria phaeospora</name>
    <dbReference type="NCBI Taxonomy" id="100035"/>
    <lineage>
        <taxon>Eukaryota</taxon>
        <taxon>Fungi</taxon>
        <taxon>Dikarya</taxon>
        <taxon>Ascomycota</taxon>
        <taxon>Pezizomycotina</taxon>
        <taxon>Dothideomycetes</taxon>
        <taxon>Pleosporomycetidae</taxon>
        <taxon>Pleosporales</taxon>
        <taxon>Pleosporales incertae sedis</taxon>
        <taxon>Massariosphaeria</taxon>
    </lineage>
</organism>
<dbReference type="AlphaFoldDB" id="A0A7C8I6J2"/>
<evidence type="ECO:0000313" key="3">
    <source>
        <dbReference type="Proteomes" id="UP000481861"/>
    </source>
</evidence>
<evidence type="ECO:0000313" key="2">
    <source>
        <dbReference type="EMBL" id="KAF2870546.1"/>
    </source>
</evidence>
<comment type="caution">
    <text evidence="2">The sequence shown here is derived from an EMBL/GenBank/DDBJ whole genome shotgun (WGS) entry which is preliminary data.</text>
</comment>
<dbReference type="Proteomes" id="UP000481861">
    <property type="component" value="Unassembled WGS sequence"/>
</dbReference>
<gene>
    <name evidence="2" type="ORF">BDV95DRAFT_63306</name>
</gene>
<proteinExistence type="predicted"/>
<sequence length="378" mass="42643">MTCGSVSACFRAKHGAAPPVGDGPEPEAANSNCERQKRQEREATAVHHNHSSACGLCCCFHWTRHFSCRRSLPTKVPTPIPPALIIDNIVEEIFTTIAKSDETRPPLSLVTPNLVFFVAATKDVLSSFRYTSEIARENFKSVECVLDGTQTLKDTVHRYCNEDDNGEWFPPWPFVSLDVELVNAIAMAKSMIIEYSTCRFSVGCVDMRTMQNCNMVSVNHLRRRLSLNTDPIYDSRLIAWARIPSEAIVFKMPCSELVMGDMGTKWFPPLARPEPNGWKGKHIQMSWRNNPGPFVNPGLDFGHMFCYLYRMSGRVDKEVTKQLVATFIGWSRCILRNNQWTPVLAAEMSSRAQEIYNSVDAVLEGVDFAYEVTQCIRS</sequence>
<dbReference type="EMBL" id="JAADJZ010000013">
    <property type="protein sequence ID" value="KAF2870546.1"/>
    <property type="molecule type" value="Genomic_DNA"/>
</dbReference>
<name>A0A7C8I6J2_9PLEO</name>
<evidence type="ECO:0000256" key="1">
    <source>
        <dbReference type="SAM" id="MobiDB-lite"/>
    </source>
</evidence>
<keyword evidence="3" id="KW-1185">Reference proteome</keyword>
<protein>
    <submittedName>
        <fullName evidence="2">Uncharacterized protein</fullName>
    </submittedName>
</protein>
<feature type="region of interest" description="Disordered" evidence="1">
    <location>
        <begin position="17"/>
        <end position="37"/>
    </location>
</feature>
<accession>A0A7C8I6J2</accession>